<evidence type="ECO:0000313" key="2">
    <source>
        <dbReference type="Proteomes" id="UP000248865"/>
    </source>
</evidence>
<evidence type="ECO:0000313" key="1">
    <source>
        <dbReference type="EMBL" id="PZZ55877.1"/>
    </source>
</evidence>
<comment type="caution">
    <text evidence="1">The sequence shown here is derived from an EMBL/GenBank/DDBJ whole genome shotgun (WGS) entry which is preliminary data.</text>
</comment>
<dbReference type="EMBL" id="QFSS01000538">
    <property type="protein sequence ID" value="PZZ55877.1"/>
    <property type="molecule type" value="Genomic_DNA"/>
</dbReference>
<protein>
    <submittedName>
        <fullName evidence="1">Phage tail protein</fullName>
    </submittedName>
</protein>
<dbReference type="AlphaFoldDB" id="A0A2W8G3J8"/>
<reference evidence="1 2" key="1">
    <citation type="submission" date="2018-05" db="EMBL/GenBank/DDBJ databases">
        <title>Genomic sequencing of EHEC O26 New European Clone.</title>
        <authorList>
            <person name="Karnisova L."/>
            <person name="Nunvar J."/>
            <person name="Marejkova M."/>
            <person name="Mellmann A."/>
            <person name="Drevinek P."/>
            <person name="Blahova K."/>
            <person name="Bielaszewska M."/>
        </authorList>
    </citation>
    <scope>NUCLEOTIDE SEQUENCE [LARGE SCALE GENOMIC DNA]</scope>
    <source>
        <strain evidence="1 2">14-391</strain>
    </source>
</reference>
<organism evidence="1 2">
    <name type="scientific">Escherichia coli</name>
    <dbReference type="NCBI Taxonomy" id="562"/>
    <lineage>
        <taxon>Bacteria</taxon>
        <taxon>Pseudomonadati</taxon>
        <taxon>Pseudomonadota</taxon>
        <taxon>Gammaproteobacteria</taxon>
        <taxon>Enterobacterales</taxon>
        <taxon>Enterobacteriaceae</taxon>
        <taxon>Escherichia</taxon>
    </lineage>
</organism>
<sequence>RGCVTHPVTLLKSVITTMPGP</sequence>
<feature type="non-terminal residue" evidence="1">
    <location>
        <position position="1"/>
    </location>
</feature>
<dbReference type="Proteomes" id="UP000248865">
    <property type="component" value="Unassembled WGS sequence"/>
</dbReference>
<proteinExistence type="predicted"/>
<name>A0A2W8G3J8_ECOLX</name>
<gene>
    <name evidence="1" type="ORF">DIV22_29580</name>
</gene>
<accession>A0A2W8G3J8</accession>